<evidence type="ECO:0000313" key="1">
    <source>
        <dbReference type="EMBL" id="RDU49101.1"/>
    </source>
</evidence>
<dbReference type="AlphaFoldDB" id="A0A3D8HDY0"/>
<dbReference type="Proteomes" id="UP000256321">
    <property type="component" value="Unassembled WGS sequence"/>
</dbReference>
<reference evidence="1 2" key="1">
    <citation type="submission" date="2018-07" db="EMBL/GenBank/DDBJ databases">
        <title>Parabacteroides acidifaciens nov. sp., isolated from human feces.</title>
        <authorList>
            <person name="Wang Y.J."/>
        </authorList>
    </citation>
    <scope>NUCLEOTIDE SEQUENCE [LARGE SCALE GENOMIC DNA]</scope>
    <source>
        <strain evidence="1 2">426-9</strain>
    </source>
</reference>
<protein>
    <recommendedName>
        <fullName evidence="3">NVEALA protein</fullName>
    </recommendedName>
</protein>
<gene>
    <name evidence="1" type="ORF">DWU89_11070</name>
</gene>
<accession>A0A3D8HDY0</accession>
<name>A0A3D8HDY0_9BACT</name>
<proteinExistence type="predicted"/>
<organism evidence="1 2">
    <name type="scientific">Parabacteroides acidifaciens</name>
    <dbReference type="NCBI Taxonomy" id="2290935"/>
    <lineage>
        <taxon>Bacteria</taxon>
        <taxon>Pseudomonadati</taxon>
        <taxon>Bacteroidota</taxon>
        <taxon>Bacteroidia</taxon>
        <taxon>Bacteroidales</taxon>
        <taxon>Tannerellaceae</taxon>
        <taxon>Parabacteroides</taxon>
    </lineage>
</organism>
<dbReference type="EMBL" id="QREV01000023">
    <property type="protein sequence ID" value="RDU49101.1"/>
    <property type="molecule type" value="Genomic_DNA"/>
</dbReference>
<sequence length="80" mass="8976">MGKKIIGAIAFAAIAVAAGWNYQQNKQEVELSDLALANINALADNESSSHCERLCYYWPSTYCVLETSTSYIYCMEKFPR</sequence>
<dbReference type="Pfam" id="PF14055">
    <property type="entry name" value="NVEALA"/>
    <property type="match status" value="1"/>
</dbReference>
<dbReference type="InterPro" id="IPR025905">
    <property type="entry name" value="NVEALA"/>
</dbReference>
<dbReference type="RefSeq" id="WP_115499709.1">
    <property type="nucleotide sequence ID" value="NZ_JACRTI010000023.1"/>
</dbReference>
<evidence type="ECO:0008006" key="3">
    <source>
        <dbReference type="Google" id="ProtNLM"/>
    </source>
</evidence>
<evidence type="ECO:0000313" key="2">
    <source>
        <dbReference type="Proteomes" id="UP000256321"/>
    </source>
</evidence>
<comment type="caution">
    <text evidence="1">The sequence shown here is derived from an EMBL/GenBank/DDBJ whole genome shotgun (WGS) entry which is preliminary data.</text>
</comment>